<feature type="coiled-coil region" evidence="18">
    <location>
        <begin position="242"/>
        <end position="279"/>
    </location>
</feature>
<evidence type="ECO:0000313" key="25">
    <source>
        <dbReference type="Proteomes" id="UP000595362"/>
    </source>
</evidence>
<dbReference type="AlphaFoldDB" id="A0A7T5R0P7"/>
<evidence type="ECO:0000259" key="19">
    <source>
        <dbReference type="PROSITE" id="PS50109"/>
    </source>
</evidence>
<dbReference type="EMBL" id="CP066681">
    <property type="protein sequence ID" value="QQG35385.1"/>
    <property type="molecule type" value="Genomic_DNA"/>
</dbReference>
<dbReference type="InterPro" id="IPR000700">
    <property type="entry name" value="PAS-assoc_C"/>
</dbReference>
<feature type="domain" description="HPt" evidence="23">
    <location>
        <begin position="697"/>
        <end position="791"/>
    </location>
</feature>
<keyword evidence="13" id="KW-0472">Membrane</keyword>
<dbReference type="PROSITE" id="PS50110">
    <property type="entry name" value="RESPONSE_REGULATORY"/>
    <property type="match status" value="1"/>
</dbReference>
<dbReference type="Pfam" id="PF01627">
    <property type="entry name" value="Hpt"/>
    <property type="match status" value="1"/>
</dbReference>
<evidence type="ECO:0000256" key="7">
    <source>
        <dbReference type="ARBA" id="ARBA00022692"/>
    </source>
</evidence>
<dbReference type="InterPro" id="IPR011006">
    <property type="entry name" value="CheY-like_superfamily"/>
</dbReference>
<gene>
    <name evidence="24" type="ORF">HYS17_07465</name>
</gene>
<dbReference type="InterPro" id="IPR013655">
    <property type="entry name" value="PAS_fold_3"/>
</dbReference>
<evidence type="ECO:0000256" key="2">
    <source>
        <dbReference type="ARBA" id="ARBA00004651"/>
    </source>
</evidence>
<dbReference type="GO" id="GO:0005524">
    <property type="term" value="F:ATP binding"/>
    <property type="evidence" value="ECO:0007669"/>
    <property type="project" value="UniProtKB-KW"/>
</dbReference>
<dbReference type="SUPFAM" id="SSF52172">
    <property type="entry name" value="CheY-like"/>
    <property type="match status" value="1"/>
</dbReference>
<feature type="domain" description="PAC" evidence="22">
    <location>
        <begin position="72"/>
        <end position="123"/>
    </location>
</feature>
<dbReference type="Pfam" id="PF02518">
    <property type="entry name" value="HATPase_c"/>
    <property type="match status" value="1"/>
</dbReference>
<dbReference type="SMART" id="SM00387">
    <property type="entry name" value="HATPase_c"/>
    <property type="match status" value="1"/>
</dbReference>
<dbReference type="Pfam" id="PF13426">
    <property type="entry name" value="PAS_9"/>
    <property type="match status" value="1"/>
</dbReference>
<keyword evidence="5 17" id="KW-0597">Phosphoprotein</keyword>
<evidence type="ECO:0000256" key="5">
    <source>
        <dbReference type="ARBA" id="ARBA00022553"/>
    </source>
</evidence>
<dbReference type="InterPro" id="IPR003661">
    <property type="entry name" value="HisK_dim/P_dom"/>
</dbReference>
<dbReference type="InterPro" id="IPR001789">
    <property type="entry name" value="Sig_transdc_resp-reg_receiver"/>
</dbReference>
<reference evidence="24 25" key="1">
    <citation type="submission" date="2020-07" db="EMBL/GenBank/DDBJ databases">
        <title>Huge and variable diversity of episymbiotic CPR bacteria and DPANN archaea in groundwater ecosystems.</title>
        <authorList>
            <person name="He C.Y."/>
            <person name="Keren R."/>
            <person name="Whittaker M."/>
            <person name="Farag I.F."/>
            <person name="Doudna J."/>
            <person name="Cate J.H.D."/>
            <person name="Banfield J.F."/>
        </authorList>
    </citation>
    <scope>NUCLEOTIDE SEQUENCE [LARGE SCALE GENOMIC DNA]</scope>
    <source>
        <strain evidence="24">NC_groundwater_70_Ag_B-0.1um_54_66</strain>
    </source>
</reference>
<dbReference type="InterPro" id="IPR035965">
    <property type="entry name" value="PAS-like_dom_sf"/>
</dbReference>
<protein>
    <recommendedName>
        <fullName evidence="15">Sensory/regulatory protein RpfC</fullName>
        <ecNumber evidence="3">2.7.13.3</ecNumber>
    </recommendedName>
</protein>
<dbReference type="InterPro" id="IPR008207">
    <property type="entry name" value="Sig_transdc_His_kin_Hpt_dom"/>
</dbReference>
<dbReference type="PRINTS" id="PR00344">
    <property type="entry name" value="BCTRLSENSOR"/>
</dbReference>
<dbReference type="FunFam" id="1.10.287.130:FF:000002">
    <property type="entry name" value="Two-component osmosensing histidine kinase"/>
    <property type="match status" value="1"/>
</dbReference>
<evidence type="ECO:0000256" key="3">
    <source>
        <dbReference type="ARBA" id="ARBA00012438"/>
    </source>
</evidence>
<evidence type="ECO:0000256" key="11">
    <source>
        <dbReference type="ARBA" id="ARBA00022989"/>
    </source>
</evidence>
<dbReference type="FunFam" id="3.30.565.10:FF:000010">
    <property type="entry name" value="Sensor histidine kinase RcsC"/>
    <property type="match status" value="1"/>
</dbReference>
<dbReference type="InterPro" id="IPR036890">
    <property type="entry name" value="HATPase_C_sf"/>
</dbReference>
<evidence type="ECO:0000259" key="20">
    <source>
        <dbReference type="PROSITE" id="PS50110"/>
    </source>
</evidence>
<evidence type="ECO:0000256" key="12">
    <source>
        <dbReference type="ARBA" id="ARBA00023012"/>
    </source>
</evidence>
<dbReference type="Gene3D" id="3.30.450.20">
    <property type="entry name" value="PAS domain"/>
    <property type="match status" value="2"/>
</dbReference>
<dbReference type="PROSITE" id="PS50113">
    <property type="entry name" value="PAC"/>
    <property type="match status" value="2"/>
</dbReference>
<dbReference type="EC" id="2.7.13.3" evidence="3"/>
<dbReference type="GO" id="GO:0005886">
    <property type="term" value="C:plasma membrane"/>
    <property type="evidence" value="ECO:0007669"/>
    <property type="project" value="UniProtKB-SubCell"/>
</dbReference>
<evidence type="ECO:0000256" key="15">
    <source>
        <dbReference type="ARBA" id="ARBA00068150"/>
    </source>
</evidence>
<dbReference type="CDD" id="cd16922">
    <property type="entry name" value="HATPase_EvgS-ArcB-TorS-like"/>
    <property type="match status" value="1"/>
</dbReference>
<evidence type="ECO:0000313" key="24">
    <source>
        <dbReference type="EMBL" id="QQG35385.1"/>
    </source>
</evidence>
<evidence type="ECO:0000256" key="18">
    <source>
        <dbReference type="SAM" id="Coils"/>
    </source>
</evidence>
<dbReference type="SMART" id="SM00448">
    <property type="entry name" value="REC"/>
    <property type="match status" value="1"/>
</dbReference>
<dbReference type="Proteomes" id="UP000595362">
    <property type="component" value="Chromosome"/>
</dbReference>
<dbReference type="InterPro" id="IPR036097">
    <property type="entry name" value="HisK_dim/P_sf"/>
</dbReference>
<evidence type="ECO:0000259" key="23">
    <source>
        <dbReference type="PROSITE" id="PS50894"/>
    </source>
</evidence>
<feature type="domain" description="Response regulatory" evidence="20">
    <location>
        <begin position="538"/>
        <end position="660"/>
    </location>
</feature>
<keyword evidence="10" id="KW-0067">ATP-binding</keyword>
<dbReference type="SMART" id="SM00388">
    <property type="entry name" value="HisKA"/>
    <property type="match status" value="1"/>
</dbReference>
<dbReference type="NCBIfam" id="TIGR00229">
    <property type="entry name" value="sensory_box"/>
    <property type="match status" value="2"/>
</dbReference>
<dbReference type="CDD" id="cd17546">
    <property type="entry name" value="REC_hyHK_CKI1_RcsC-like"/>
    <property type="match status" value="1"/>
</dbReference>
<dbReference type="Pfam" id="PF08447">
    <property type="entry name" value="PAS_3"/>
    <property type="match status" value="1"/>
</dbReference>
<dbReference type="Pfam" id="PF00072">
    <property type="entry name" value="Response_reg"/>
    <property type="match status" value="1"/>
</dbReference>
<feature type="domain" description="PAC" evidence="22">
    <location>
        <begin position="199"/>
        <end position="251"/>
    </location>
</feature>
<name>A0A7T5R0P7_9BACT</name>
<evidence type="ECO:0000256" key="13">
    <source>
        <dbReference type="ARBA" id="ARBA00023136"/>
    </source>
</evidence>
<dbReference type="PANTHER" id="PTHR45339">
    <property type="entry name" value="HYBRID SIGNAL TRANSDUCTION HISTIDINE KINASE J"/>
    <property type="match status" value="1"/>
</dbReference>
<dbReference type="CDD" id="cd00088">
    <property type="entry name" value="HPT"/>
    <property type="match status" value="1"/>
</dbReference>
<dbReference type="SUPFAM" id="SSF47384">
    <property type="entry name" value="Homodimeric domain of signal transducing histidine kinase"/>
    <property type="match status" value="1"/>
</dbReference>
<evidence type="ECO:0000256" key="17">
    <source>
        <dbReference type="PROSITE-ProRule" id="PRU00169"/>
    </source>
</evidence>
<keyword evidence="9" id="KW-0418">Kinase</keyword>
<evidence type="ECO:0000256" key="14">
    <source>
        <dbReference type="ARBA" id="ARBA00064003"/>
    </source>
</evidence>
<dbReference type="Gene3D" id="1.10.287.130">
    <property type="match status" value="1"/>
</dbReference>
<dbReference type="InterPro" id="IPR001610">
    <property type="entry name" value="PAC"/>
</dbReference>
<evidence type="ECO:0000256" key="8">
    <source>
        <dbReference type="ARBA" id="ARBA00022741"/>
    </source>
</evidence>
<feature type="domain" description="Histidine kinase" evidence="19">
    <location>
        <begin position="289"/>
        <end position="510"/>
    </location>
</feature>
<feature type="modified residue" description="4-aspartylphosphate" evidence="17">
    <location>
        <position position="590"/>
    </location>
</feature>
<evidence type="ECO:0000256" key="6">
    <source>
        <dbReference type="ARBA" id="ARBA00022679"/>
    </source>
</evidence>
<organism evidence="24 25">
    <name type="scientific">Micavibrio aeruginosavorus</name>
    <dbReference type="NCBI Taxonomy" id="349221"/>
    <lineage>
        <taxon>Bacteria</taxon>
        <taxon>Pseudomonadati</taxon>
        <taxon>Bdellovibrionota</taxon>
        <taxon>Bdellovibrionia</taxon>
        <taxon>Bdellovibrionales</taxon>
        <taxon>Pseudobdellovibrionaceae</taxon>
        <taxon>Micavibrio</taxon>
    </lineage>
</organism>
<comment type="catalytic activity">
    <reaction evidence="1">
        <text>ATP + protein L-histidine = ADP + protein N-phospho-L-histidine.</text>
        <dbReference type="EC" id="2.7.13.3"/>
    </reaction>
</comment>
<dbReference type="SMART" id="SM00086">
    <property type="entry name" value="PAC"/>
    <property type="match status" value="2"/>
</dbReference>
<accession>A0A7T5R0P7</accession>
<dbReference type="PROSITE" id="PS50109">
    <property type="entry name" value="HIS_KIN"/>
    <property type="match status" value="1"/>
</dbReference>
<evidence type="ECO:0000256" key="10">
    <source>
        <dbReference type="ARBA" id="ARBA00022840"/>
    </source>
</evidence>
<keyword evidence="6" id="KW-0808">Transferase</keyword>
<dbReference type="Gene3D" id="3.40.50.2300">
    <property type="match status" value="1"/>
</dbReference>
<dbReference type="PROSITE" id="PS50894">
    <property type="entry name" value="HPT"/>
    <property type="match status" value="1"/>
</dbReference>
<feature type="domain" description="PAS" evidence="21">
    <location>
        <begin position="139"/>
        <end position="195"/>
    </location>
</feature>
<dbReference type="PANTHER" id="PTHR45339:SF1">
    <property type="entry name" value="HYBRID SIGNAL TRANSDUCTION HISTIDINE KINASE J"/>
    <property type="match status" value="1"/>
</dbReference>
<keyword evidence="4" id="KW-1003">Cell membrane</keyword>
<evidence type="ECO:0000256" key="9">
    <source>
        <dbReference type="ARBA" id="ARBA00022777"/>
    </source>
</evidence>
<dbReference type="GO" id="GO:0000155">
    <property type="term" value="F:phosphorelay sensor kinase activity"/>
    <property type="evidence" value="ECO:0007669"/>
    <property type="project" value="InterPro"/>
</dbReference>
<dbReference type="CDD" id="cd00082">
    <property type="entry name" value="HisKA"/>
    <property type="match status" value="1"/>
</dbReference>
<keyword evidence="7" id="KW-0812">Transmembrane</keyword>
<dbReference type="Gene3D" id="1.20.120.160">
    <property type="entry name" value="HPT domain"/>
    <property type="match status" value="1"/>
</dbReference>
<dbReference type="InterPro" id="IPR004358">
    <property type="entry name" value="Sig_transdc_His_kin-like_C"/>
</dbReference>
<feature type="modified residue" description="Phosphohistidine" evidence="16">
    <location>
        <position position="737"/>
    </location>
</feature>
<dbReference type="Pfam" id="PF00512">
    <property type="entry name" value="HisKA"/>
    <property type="match status" value="1"/>
</dbReference>
<dbReference type="InterPro" id="IPR000014">
    <property type="entry name" value="PAS"/>
</dbReference>
<dbReference type="CDD" id="cd00130">
    <property type="entry name" value="PAS"/>
    <property type="match status" value="1"/>
</dbReference>
<dbReference type="SUPFAM" id="SSF55874">
    <property type="entry name" value="ATPase domain of HSP90 chaperone/DNA topoisomerase II/histidine kinase"/>
    <property type="match status" value="1"/>
</dbReference>
<evidence type="ECO:0000259" key="21">
    <source>
        <dbReference type="PROSITE" id="PS50112"/>
    </source>
</evidence>
<evidence type="ECO:0000256" key="16">
    <source>
        <dbReference type="PROSITE-ProRule" id="PRU00110"/>
    </source>
</evidence>
<proteinExistence type="predicted"/>
<dbReference type="PROSITE" id="PS50112">
    <property type="entry name" value="PAS"/>
    <property type="match status" value="1"/>
</dbReference>
<dbReference type="InterPro" id="IPR036641">
    <property type="entry name" value="HPT_dom_sf"/>
</dbReference>
<evidence type="ECO:0000256" key="1">
    <source>
        <dbReference type="ARBA" id="ARBA00000085"/>
    </source>
</evidence>
<evidence type="ECO:0000256" key="4">
    <source>
        <dbReference type="ARBA" id="ARBA00022475"/>
    </source>
</evidence>
<dbReference type="SUPFAM" id="SSF47226">
    <property type="entry name" value="Histidine-containing phosphotransfer domain, HPT domain"/>
    <property type="match status" value="1"/>
</dbReference>
<sequence length="793" mass="88681">MHSSHLSQLLDNVAYVLTTNQGGVILSVNERLANRFGKDVSALLGITIFNLQSKRYEKKACELSVESTGHKRPQEFCFISESGFEFWTEFNIQLLPESGDVPKYLWIGYDVNDRKETERALTNNLVLFNTIKRGAAVGLFIADANGSCREVNNEWLRFTGMKLSRIQKDGWIEALHPEDKERIRSSWLTFVQEDNKSNLLADYRYLRPDGTYCWVSATAVRLYSADNKLTGFVRSELDITQRKEIEERLIETAREMRIAKEAAEAVNQMKIAMEAAEKANLAKSEFLANMSHEIRTPMNGIIGLTRLLSETALNADQEQSVQAILNSSESLLFLLNDILDFSKMEAGELVLEKTPFNLKGSLQNVINLMSPIASKKGLVLDYRYGKDAPASVIGDPARLGQIITNLVGNALKFTEEGQVTLSVSAEVQGGKTYLYKLSVRDTGIGVPAEQQKNIFKKFSQADASTNRRFGGTGLGLAISQNLANMMDGEISFESEANKGSVFTVAIPLQKAETEIIWDDKIKTSLRHMQSAKDFSRYRVLMADDHPVNMLFATKLLRKMGFTRIDQALNGLEALEKVKASVRNYDLIIMDCQMPEMDGFEASRKIREFERAQGRKRIPIIAMTAHAMEGDREKCLQAGMDDYMSKPVNPDKLHDVLYRWLLEEGQDTVSGEKAEQILKGEEETIVNLSHLELFTEGDLGQEKILAEVFLKVGMGSLDVMQAHINGEKSEADWSGAAHKLKGSSAQIGADSLSALCLQAEKKTASLSLEEKKCILSEIENSFGKVEEFFESRQA</sequence>
<comment type="subunit">
    <text evidence="14">At low DSF concentrations, interacts with RpfF.</text>
</comment>
<dbReference type="InterPro" id="IPR003594">
    <property type="entry name" value="HATPase_dom"/>
</dbReference>
<keyword evidence="8" id="KW-0547">Nucleotide-binding</keyword>
<keyword evidence="18" id="KW-0175">Coiled coil</keyword>
<evidence type="ECO:0000259" key="22">
    <source>
        <dbReference type="PROSITE" id="PS50113"/>
    </source>
</evidence>
<keyword evidence="12" id="KW-0902">Two-component regulatory system</keyword>
<dbReference type="InterPro" id="IPR005467">
    <property type="entry name" value="His_kinase_dom"/>
</dbReference>
<dbReference type="SUPFAM" id="SSF55785">
    <property type="entry name" value="PYP-like sensor domain (PAS domain)"/>
    <property type="match status" value="2"/>
</dbReference>
<dbReference type="Gene3D" id="3.30.565.10">
    <property type="entry name" value="Histidine kinase-like ATPase, C-terminal domain"/>
    <property type="match status" value="1"/>
</dbReference>
<keyword evidence="11" id="KW-1133">Transmembrane helix</keyword>
<comment type="subcellular location">
    <subcellularLocation>
        <location evidence="2">Cell membrane</location>
        <topology evidence="2">Multi-pass membrane protein</topology>
    </subcellularLocation>
</comment>